<dbReference type="PROSITE" id="PS00741">
    <property type="entry name" value="DH_1"/>
    <property type="match status" value="1"/>
</dbReference>
<dbReference type="InterPro" id="IPR001357">
    <property type="entry name" value="BRCT_dom"/>
</dbReference>
<dbReference type="Pfam" id="PF00621">
    <property type="entry name" value="RhoGEF"/>
    <property type="match status" value="1"/>
</dbReference>
<dbReference type="GO" id="GO:0000281">
    <property type="term" value="P:mitotic cytokinesis"/>
    <property type="evidence" value="ECO:0007669"/>
    <property type="project" value="TreeGrafter"/>
</dbReference>
<keyword evidence="5" id="KW-1185">Reference proteome</keyword>
<dbReference type="SUPFAM" id="SSF52113">
    <property type="entry name" value="BRCT domain"/>
    <property type="match status" value="2"/>
</dbReference>
<dbReference type="Proteomes" id="UP000677054">
    <property type="component" value="Unassembled WGS sequence"/>
</dbReference>
<organism evidence="4">
    <name type="scientific">Darwinula stevensoni</name>
    <dbReference type="NCBI Taxonomy" id="69355"/>
    <lineage>
        <taxon>Eukaryota</taxon>
        <taxon>Metazoa</taxon>
        <taxon>Ecdysozoa</taxon>
        <taxon>Arthropoda</taxon>
        <taxon>Crustacea</taxon>
        <taxon>Oligostraca</taxon>
        <taxon>Ostracoda</taxon>
        <taxon>Podocopa</taxon>
        <taxon>Podocopida</taxon>
        <taxon>Darwinulocopina</taxon>
        <taxon>Darwinuloidea</taxon>
        <taxon>Darwinulidae</taxon>
        <taxon>Darwinula</taxon>
    </lineage>
</organism>
<dbReference type="GO" id="GO:2000431">
    <property type="term" value="P:regulation of cytokinesis, actomyosin contractile ring assembly"/>
    <property type="evidence" value="ECO:0007669"/>
    <property type="project" value="InterPro"/>
</dbReference>
<evidence type="ECO:0000256" key="1">
    <source>
        <dbReference type="SAM" id="MobiDB-lite"/>
    </source>
</evidence>
<dbReference type="PROSITE" id="PS50010">
    <property type="entry name" value="DH_2"/>
    <property type="match status" value="1"/>
</dbReference>
<dbReference type="GO" id="GO:0005938">
    <property type="term" value="C:cell cortex"/>
    <property type="evidence" value="ECO:0007669"/>
    <property type="project" value="TreeGrafter"/>
</dbReference>
<evidence type="ECO:0000259" key="3">
    <source>
        <dbReference type="PROSITE" id="PS50172"/>
    </source>
</evidence>
<dbReference type="GO" id="GO:0005096">
    <property type="term" value="F:GTPase activator activity"/>
    <property type="evidence" value="ECO:0007669"/>
    <property type="project" value="InterPro"/>
</dbReference>
<evidence type="ECO:0000313" key="4">
    <source>
        <dbReference type="EMBL" id="CAD7245330.1"/>
    </source>
</evidence>
<dbReference type="AlphaFoldDB" id="A0A7R9A6E4"/>
<dbReference type="InterPro" id="IPR000219">
    <property type="entry name" value="DH_dom"/>
</dbReference>
<dbReference type="GO" id="GO:0005634">
    <property type="term" value="C:nucleus"/>
    <property type="evidence" value="ECO:0007669"/>
    <property type="project" value="InterPro"/>
</dbReference>
<dbReference type="EMBL" id="LR900349">
    <property type="protein sequence ID" value="CAD7245330.1"/>
    <property type="molecule type" value="Genomic_DNA"/>
</dbReference>
<feature type="compositionally biased region" description="Low complexity" evidence="1">
    <location>
        <begin position="31"/>
        <end position="41"/>
    </location>
</feature>
<feature type="region of interest" description="Disordered" evidence="1">
    <location>
        <begin position="723"/>
        <end position="755"/>
    </location>
</feature>
<dbReference type="InterPro" id="IPR036420">
    <property type="entry name" value="BRCT_dom_sf"/>
</dbReference>
<feature type="region of interest" description="Disordered" evidence="1">
    <location>
        <begin position="351"/>
        <end position="429"/>
    </location>
</feature>
<dbReference type="GO" id="GO:0005085">
    <property type="term" value="F:guanyl-nucleotide exchange factor activity"/>
    <property type="evidence" value="ECO:0007669"/>
    <property type="project" value="InterPro"/>
</dbReference>
<evidence type="ECO:0000259" key="2">
    <source>
        <dbReference type="PROSITE" id="PS50010"/>
    </source>
</evidence>
<dbReference type="GO" id="GO:0007399">
    <property type="term" value="P:nervous system development"/>
    <property type="evidence" value="ECO:0007669"/>
    <property type="project" value="TreeGrafter"/>
</dbReference>
<dbReference type="InterPro" id="IPR049395">
    <property type="entry name" value="ECT2_PH"/>
</dbReference>
<protein>
    <recommendedName>
        <fullName evidence="6">Protein ECT2</fullName>
    </recommendedName>
</protein>
<dbReference type="SMART" id="SM00292">
    <property type="entry name" value="BRCT"/>
    <property type="match status" value="2"/>
</dbReference>
<dbReference type="Pfam" id="PF21242">
    <property type="entry name" value="ECT2_PH"/>
    <property type="match status" value="1"/>
</dbReference>
<dbReference type="InterPro" id="IPR026817">
    <property type="entry name" value="Ect2"/>
</dbReference>
<dbReference type="SUPFAM" id="SSF48065">
    <property type="entry name" value="DBL homology domain (DH-domain)"/>
    <property type="match status" value="1"/>
</dbReference>
<accession>A0A7R9A6E4</accession>
<evidence type="ECO:0008006" key="6">
    <source>
        <dbReference type="Google" id="ProtNLM"/>
    </source>
</evidence>
<gene>
    <name evidence="4" type="ORF">DSTB1V02_LOCUS5204</name>
</gene>
<evidence type="ECO:0000313" key="5">
    <source>
        <dbReference type="Proteomes" id="UP000677054"/>
    </source>
</evidence>
<dbReference type="PANTHER" id="PTHR16777:SF2">
    <property type="entry name" value="PROTEIN ECT2"/>
    <property type="match status" value="1"/>
</dbReference>
<sequence length="969" mass="109521">MDDPSDLSRPVSPAESIASSDAFSQCDGERSTTSSRGGSSSTCLETLLSREASFCLIARASPSESEIEDILKTFELPLVQVDSAKAVLERSDVSICIINEFDASNSTFATLAAACPDRKTDTIPPHCEVRVVSPLGLRELLSLYDGKQALQELLLLKRPMYNLRLRKMKFCFASFWNKNFLTHCYTRVHRMSGSVVRRPDRFTTHLIANMALGPKYEYCSLFGIPLLKPGYIEHLWENRDNPQVKPDDPELLKEFRAPAFYHLHVAFFGFSTEEKQELNECLKRCGGIPAEPCFDHLRFLVVKNSAASEGLPEGMVKTAHVVTEQWFWESMKDDVALPPAEYLFKPRVHPARRAPPEAPAMVLSPRRRSRDRRSSLKRKRDKEEALPPAEPQTTQQESIRMTRKMSKSRSTVTTSSEGETLNSTVKSGDFDFSRDSLGMTIDGSPADDVFLESPSPRKEPKLTSRHQVFLELLQTEKNYVNVLDMILKARVEWEDLDPNHAIMEKRILDMMFGNIQPIRNLHAHLQADFEALAAQWNEKALIGDKILQKCHSGVLVSIYKKYVKDFEEQKRLIHNISASNSRFYGFLRSMQGKQEYGRQSLEDLLIRPVQRLPSVMLLLKDLRKHTPVTFEDHASLGKAMEALDLSLHDINEERRLFDQKVELIHKFNRIENCPADLISYLTRSYVGEYNVIDLNNATGKKGDPMTLFIFTDVILVCKRRSSKTPGSLFRSPSTMSLSGVGGTLEKEKLPPGSSGVGGSKPYKFISCLEIRYIRQLIDIHHSSPTDSNESISGAMVDDAFALKIRRDGELRETLYVFQLMEDRWDAKDELLKIIKARLAAELCLPNPSCITITTDWEHLGLGNEASNTSIMTEFRRLSRAARKFSFKSPMKRVQSSILHSPSIGEGTLARGTRLMSSPDKFKMHKYGMSTASLMVGRSNSTPSSSLTLRKMTSSLSKYTFGFARKGEKH</sequence>
<dbReference type="PANTHER" id="PTHR16777">
    <property type="entry name" value="PROTEIN ECT2"/>
    <property type="match status" value="1"/>
</dbReference>
<dbReference type="Gene3D" id="1.20.900.10">
    <property type="entry name" value="Dbl homology (DH) domain"/>
    <property type="match status" value="1"/>
</dbReference>
<dbReference type="OrthoDB" id="9997817at2759"/>
<reference evidence="4" key="1">
    <citation type="submission" date="2020-11" db="EMBL/GenBank/DDBJ databases">
        <authorList>
            <person name="Tran Van P."/>
        </authorList>
    </citation>
    <scope>NUCLEOTIDE SEQUENCE</scope>
</reference>
<dbReference type="CDD" id="cd00160">
    <property type="entry name" value="RhoGEF"/>
    <property type="match status" value="1"/>
</dbReference>
<feature type="compositionally biased region" description="Polar residues" evidence="1">
    <location>
        <begin position="408"/>
        <end position="426"/>
    </location>
</feature>
<dbReference type="SMART" id="SM00325">
    <property type="entry name" value="RhoGEF"/>
    <property type="match status" value="1"/>
</dbReference>
<feature type="domain" description="DH" evidence="2">
    <location>
        <begin position="464"/>
        <end position="653"/>
    </location>
</feature>
<proteinExistence type="predicted"/>
<dbReference type="Gene3D" id="3.40.50.10190">
    <property type="entry name" value="BRCT domain"/>
    <property type="match status" value="2"/>
</dbReference>
<dbReference type="InterPro" id="IPR001331">
    <property type="entry name" value="GDS_CDC24_CS"/>
</dbReference>
<dbReference type="PROSITE" id="PS50172">
    <property type="entry name" value="BRCT"/>
    <property type="match status" value="1"/>
</dbReference>
<feature type="region of interest" description="Disordered" evidence="1">
    <location>
        <begin position="1"/>
        <end position="41"/>
    </location>
</feature>
<feature type="domain" description="BRCT" evidence="3">
    <location>
        <begin position="255"/>
        <end position="344"/>
    </location>
</feature>
<dbReference type="GO" id="GO:0035556">
    <property type="term" value="P:intracellular signal transduction"/>
    <property type="evidence" value="ECO:0007669"/>
    <property type="project" value="InterPro"/>
</dbReference>
<name>A0A7R9A6E4_9CRUS</name>
<dbReference type="EMBL" id="CAJPEV010000832">
    <property type="protein sequence ID" value="CAG0888918.1"/>
    <property type="molecule type" value="Genomic_DNA"/>
</dbReference>
<feature type="compositionally biased region" description="Basic residues" evidence="1">
    <location>
        <begin position="365"/>
        <end position="380"/>
    </location>
</feature>
<dbReference type="InterPro" id="IPR035899">
    <property type="entry name" value="DBL_dom_sf"/>
</dbReference>